<dbReference type="WBParaSite" id="SVE_0268600.1">
    <property type="protein sequence ID" value="SVE_0268600.1"/>
    <property type="gene ID" value="SVE_0268600"/>
</dbReference>
<evidence type="ECO:0000256" key="1">
    <source>
        <dbReference type="SAM" id="SignalP"/>
    </source>
</evidence>
<keyword evidence="3" id="KW-1185">Reference proteome</keyword>
<dbReference type="InterPro" id="IPR024079">
    <property type="entry name" value="MetalloPept_cat_dom_sf"/>
</dbReference>
<dbReference type="InterPro" id="IPR001506">
    <property type="entry name" value="Peptidase_M12A"/>
</dbReference>
<feature type="domain" description="EGF-like" evidence="2">
    <location>
        <begin position="251"/>
        <end position="262"/>
    </location>
</feature>
<protein>
    <submittedName>
        <fullName evidence="4">Astacin domain-containing protein</fullName>
    </submittedName>
</protein>
<organism evidence="3 4">
    <name type="scientific">Strongyloides venezuelensis</name>
    <name type="common">Threadworm</name>
    <dbReference type="NCBI Taxonomy" id="75913"/>
    <lineage>
        <taxon>Eukaryota</taxon>
        <taxon>Metazoa</taxon>
        <taxon>Ecdysozoa</taxon>
        <taxon>Nematoda</taxon>
        <taxon>Chromadorea</taxon>
        <taxon>Rhabditida</taxon>
        <taxon>Tylenchina</taxon>
        <taxon>Panagrolaimomorpha</taxon>
        <taxon>Strongyloidoidea</taxon>
        <taxon>Strongyloididae</taxon>
        <taxon>Strongyloides</taxon>
    </lineage>
</organism>
<dbReference type="Pfam" id="PF01400">
    <property type="entry name" value="Astacin"/>
    <property type="match status" value="1"/>
</dbReference>
<reference evidence="3" key="1">
    <citation type="submission" date="2014-07" db="EMBL/GenBank/DDBJ databases">
        <authorList>
            <person name="Martin A.A"/>
            <person name="De Silva N."/>
        </authorList>
    </citation>
    <scope>NUCLEOTIDE SEQUENCE</scope>
</reference>
<dbReference type="GO" id="GO:0004222">
    <property type="term" value="F:metalloendopeptidase activity"/>
    <property type="evidence" value="ECO:0007669"/>
    <property type="project" value="InterPro"/>
</dbReference>
<feature type="signal peptide" evidence="1">
    <location>
        <begin position="1"/>
        <end position="21"/>
    </location>
</feature>
<reference evidence="4" key="2">
    <citation type="submission" date="2015-08" db="UniProtKB">
        <authorList>
            <consortium name="WormBaseParasite"/>
        </authorList>
    </citation>
    <scope>IDENTIFICATION</scope>
</reference>
<name>A0A0K0F1L1_STRVS</name>
<dbReference type="AlphaFoldDB" id="A0A0K0F1L1"/>
<dbReference type="PROSITE" id="PS00022">
    <property type="entry name" value="EGF_1"/>
    <property type="match status" value="1"/>
</dbReference>
<proteinExistence type="predicted"/>
<evidence type="ECO:0000313" key="3">
    <source>
        <dbReference type="Proteomes" id="UP000035680"/>
    </source>
</evidence>
<feature type="chain" id="PRO_5005329207" evidence="1">
    <location>
        <begin position="22"/>
        <end position="390"/>
    </location>
</feature>
<dbReference type="GO" id="GO:0006508">
    <property type="term" value="P:proteolysis"/>
    <property type="evidence" value="ECO:0007669"/>
    <property type="project" value="InterPro"/>
</dbReference>
<keyword evidence="1" id="KW-0732">Signal</keyword>
<sequence>MKILVVIFSILLFIIQDTVKGESQKSAAKSITPPPYYQGSEKTYYYYNPEVSGFLVDFIFRRINRFTCLKFAKQATKIEGKIGINFEISDENKVELSREVDTPTNVSLKKEDYKNGTVLRLYIGLALDMVTEVGRPNREKDVTVNMSNVDDKYKEYYQEKSQEETAYLKDTEFDFKSPMFFSSEFGSKENKPTYDVKLYKDYEYFSNGFKIFRHNDFKHFFYYYCLNVETETNTCKNGGYKPSTEEFKLNCKCPDYFTGSNCEKILPNYKDCKDKQQDFTAEKDTKNYELNITSGTCYFKISSKNKKNVSITIEKLELNNPECLTYESNLEVLVRNDKGAAGINLCQDKKESTKLPSLSKEVIIVLNSQKKAANLKFSYQDAPEQGSENS</sequence>
<evidence type="ECO:0000313" key="4">
    <source>
        <dbReference type="WBParaSite" id="SVE_0268600.1"/>
    </source>
</evidence>
<accession>A0A0K0F1L1</accession>
<dbReference type="InterPro" id="IPR000742">
    <property type="entry name" value="EGF"/>
</dbReference>
<dbReference type="Proteomes" id="UP000035680">
    <property type="component" value="Unassembled WGS sequence"/>
</dbReference>
<evidence type="ECO:0000259" key="2">
    <source>
        <dbReference type="PROSITE" id="PS00022"/>
    </source>
</evidence>
<dbReference type="Gene3D" id="3.40.390.10">
    <property type="entry name" value="Collagenase (Catalytic Domain)"/>
    <property type="match status" value="1"/>
</dbReference>